<evidence type="ECO:0000313" key="1">
    <source>
        <dbReference type="EMBL" id="MFC4060187.1"/>
    </source>
</evidence>
<sequence>MSADIAKRQEAAAFALADLAGRGLPVCRWQISEDTGTLVGVHQPSRSTPVERVGAVRVWADLVGADPVWEPWGQTPGGWYLVRCRHLEARVEVRTWLLTGPEGGTAVSGRIPRPVDVDPAALQRGHIVRVTGPDVPAERAVYGVVRGTRRYPSGSWRIRWDAAGGAGSSGPGTGIVHLRRGEPAPCIRRADWRRPAGS</sequence>
<comment type="caution">
    <text evidence="1">The sequence shown here is derived from an EMBL/GenBank/DDBJ whole genome shotgun (WGS) entry which is preliminary data.</text>
</comment>
<proteinExistence type="predicted"/>
<name>A0ABV8I7K0_9ACTN</name>
<keyword evidence="2" id="KW-1185">Reference proteome</keyword>
<dbReference type="EMBL" id="JBHSBM010000018">
    <property type="protein sequence ID" value="MFC4060187.1"/>
    <property type="molecule type" value="Genomic_DNA"/>
</dbReference>
<evidence type="ECO:0000313" key="2">
    <source>
        <dbReference type="Proteomes" id="UP001595850"/>
    </source>
</evidence>
<reference evidence="2" key="1">
    <citation type="journal article" date="2019" name="Int. J. Syst. Evol. Microbiol.">
        <title>The Global Catalogue of Microorganisms (GCM) 10K type strain sequencing project: providing services to taxonomists for standard genome sequencing and annotation.</title>
        <authorList>
            <consortium name="The Broad Institute Genomics Platform"/>
            <consortium name="The Broad Institute Genome Sequencing Center for Infectious Disease"/>
            <person name="Wu L."/>
            <person name="Ma J."/>
        </authorList>
    </citation>
    <scope>NUCLEOTIDE SEQUENCE [LARGE SCALE GENOMIC DNA]</scope>
    <source>
        <strain evidence="2">TBRC 4489</strain>
    </source>
</reference>
<protein>
    <submittedName>
        <fullName evidence="1">Uncharacterized protein</fullName>
    </submittedName>
</protein>
<organism evidence="1 2">
    <name type="scientific">Planomonospora corallina</name>
    <dbReference type="NCBI Taxonomy" id="1806052"/>
    <lineage>
        <taxon>Bacteria</taxon>
        <taxon>Bacillati</taxon>
        <taxon>Actinomycetota</taxon>
        <taxon>Actinomycetes</taxon>
        <taxon>Streptosporangiales</taxon>
        <taxon>Streptosporangiaceae</taxon>
        <taxon>Planomonospora</taxon>
    </lineage>
</organism>
<dbReference type="Proteomes" id="UP001595850">
    <property type="component" value="Unassembled WGS sequence"/>
</dbReference>
<gene>
    <name evidence="1" type="ORF">ACFOWE_17925</name>
</gene>
<dbReference type="RefSeq" id="WP_377289203.1">
    <property type="nucleotide sequence ID" value="NZ_JBHSBM010000018.1"/>
</dbReference>
<accession>A0ABV8I7K0</accession>